<organism evidence="1 2">
    <name type="scientific">Lentinula lateritia</name>
    <dbReference type="NCBI Taxonomy" id="40482"/>
    <lineage>
        <taxon>Eukaryota</taxon>
        <taxon>Fungi</taxon>
        <taxon>Dikarya</taxon>
        <taxon>Basidiomycota</taxon>
        <taxon>Agaricomycotina</taxon>
        <taxon>Agaricomycetes</taxon>
        <taxon>Agaricomycetidae</taxon>
        <taxon>Agaricales</taxon>
        <taxon>Marasmiineae</taxon>
        <taxon>Omphalotaceae</taxon>
        <taxon>Lentinula</taxon>
    </lineage>
</organism>
<name>A0ABQ8VAS5_9AGAR</name>
<proteinExistence type="predicted"/>
<dbReference type="Proteomes" id="UP001150217">
    <property type="component" value="Unassembled WGS sequence"/>
</dbReference>
<sequence length="206" mass="23503">MESVEDGMHRHRAMKMLETLQSLIETETINQRNLEDEEILSTVRDSENKEKKLASLVVKGLLYCQDQASQDMQVLIGDSQFPAAEVVKKDLILDVAIQVEITRALEMRSVVSRQLLDPDIVDLNWLAEVAKITLGDSTTIDDKQRILQRLQTASAITLSNALEWLADVIRYKAQYQLKSDASEHELYVLLPPFNAKNKKRPTSLYY</sequence>
<dbReference type="EMBL" id="JANVFT010000064">
    <property type="protein sequence ID" value="KAJ4478937.1"/>
    <property type="molecule type" value="Genomic_DNA"/>
</dbReference>
<reference evidence="1" key="1">
    <citation type="submission" date="2022-08" db="EMBL/GenBank/DDBJ databases">
        <title>A Global Phylogenomic Analysis of the Shiitake Genus Lentinula.</title>
        <authorList>
            <consortium name="DOE Joint Genome Institute"/>
            <person name="Sierra-Patev S."/>
            <person name="Min B."/>
            <person name="Naranjo-Ortiz M."/>
            <person name="Looney B."/>
            <person name="Konkel Z."/>
            <person name="Slot J.C."/>
            <person name="Sakamoto Y."/>
            <person name="Steenwyk J.L."/>
            <person name="Rokas A."/>
            <person name="Carro J."/>
            <person name="Camarero S."/>
            <person name="Ferreira P."/>
            <person name="Molpeceres G."/>
            <person name="Ruiz-Duenas F.J."/>
            <person name="Serrano A."/>
            <person name="Henrissat B."/>
            <person name="Drula E."/>
            <person name="Hughes K.W."/>
            <person name="Mata J.L."/>
            <person name="Ishikawa N.K."/>
            <person name="Vargas-Isla R."/>
            <person name="Ushijima S."/>
            <person name="Smith C.A."/>
            <person name="Ahrendt S."/>
            <person name="Andreopoulos W."/>
            <person name="He G."/>
            <person name="Labutti K."/>
            <person name="Lipzen A."/>
            <person name="Ng V."/>
            <person name="Riley R."/>
            <person name="Sandor L."/>
            <person name="Barry K."/>
            <person name="Martinez A.T."/>
            <person name="Xiao Y."/>
            <person name="Gibbons J.G."/>
            <person name="Terashima K."/>
            <person name="Grigoriev I.V."/>
            <person name="Hibbett D.S."/>
        </authorList>
    </citation>
    <scope>NUCLEOTIDE SEQUENCE</scope>
    <source>
        <strain evidence="1">RHP3577 ss4</strain>
    </source>
</reference>
<evidence type="ECO:0000313" key="1">
    <source>
        <dbReference type="EMBL" id="KAJ4478937.1"/>
    </source>
</evidence>
<protein>
    <submittedName>
        <fullName evidence="1">Uncharacterized protein</fullName>
    </submittedName>
</protein>
<evidence type="ECO:0000313" key="2">
    <source>
        <dbReference type="Proteomes" id="UP001150217"/>
    </source>
</evidence>
<accession>A0ABQ8VAS5</accession>
<gene>
    <name evidence="1" type="ORF">C8R41DRAFT_869349</name>
</gene>
<keyword evidence="2" id="KW-1185">Reference proteome</keyword>
<comment type="caution">
    <text evidence="1">The sequence shown here is derived from an EMBL/GenBank/DDBJ whole genome shotgun (WGS) entry which is preliminary data.</text>
</comment>